<proteinExistence type="predicted"/>
<dbReference type="Pfam" id="PF16874">
    <property type="entry name" value="Glyco_hydro_36C"/>
    <property type="match status" value="1"/>
</dbReference>
<sequence>MRKLVQFGEFYRLKNPLNSNQAAWMFVSSERDEVLVFTFQILAFAQPELTKTRLVGLDENKIYQNVVTKEEFTGSELMNLGIYDSVVRKDYTSNVYHFKALNRRILAMKGNTPTIEWLEIQRLQYKMPAHSDHKYYQTYSEEQT</sequence>
<dbReference type="Gene3D" id="2.60.40.1180">
    <property type="entry name" value="Golgi alpha-mannosidase II"/>
    <property type="match status" value="1"/>
</dbReference>
<dbReference type="EMBL" id="KF126503">
    <property type="protein sequence ID" value="AIA93850.1"/>
    <property type="molecule type" value="Genomic_DNA"/>
</dbReference>
<name>A0A060CLA4_9LACO</name>
<evidence type="ECO:0000313" key="2">
    <source>
        <dbReference type="EMBL" id="AIA93850.1"/>
    </source>
</evidence>
<organism evidence="2">
    <name type="scientific">uncultured Pediococcus sp</name>
    <dbReference type="NCBI Taxonomy" id="165192"/>
    <lineage>
        <taxon>Bacteria</taxon>
        <taxon>Bacillati</taxon>
        <taxon>Bacillota</taxon>
        <taxon>Bacilli</taxon>
        <taxon>Lactobacillales</taxon>
        <taxon>Lactobacillaceae</taxon>
        <taxon>Pediococcus</taxon>
        <taxon>environmental samples</taxon>
    </lineage>
</organism>
<accession>A0A060CLA4</accession>
<dbReference type="AlphaFoldDB" id="A0A060CLA4"/>
<feature type="domain" description="Glycosyl hydrolase family 36 C-terminal" evidence="1">
    <location>
        <begin position="21"/>
        <end position="98"/>
    </location>
</feature>
<dbReference type="InterPro" id="IPR031705">
    <property type="entry name" value="Glyco_hydro_36_C"/>
</dbReference>
<evidence type="ECO:0000259" key="1">
    <source>
        <dbReference type="Pfam" id="PF16874"/>
    </source>
</evidence>
<protein>
    <submittedName>
        <fullName evidence="2">Melibiase</fullName>
    </submittedName>
</protein>
<feature type="non-terminal residue" evidence="2">
    <location>
        <position position="144"/>
    </location>
</feature>
<reference evidence="2" key="1">
    <citation type="journal article" date="2013" name="Environ. Microbiol.">
        <title>Seasonally variable intestinal metagenomes of the red palm weevil (Rhynchophorus ferrugineus).</title>
        <authorList>
            <person name="Jia S."/>
            <person name="Zhang X."/>
            <person name="Zhang G."/>
            <person name="Yin A."/>
            <person name="Zhang S."/>
            <person name="Li F."/>
            <person name="Wang L."/>
            <person name="Zhao D."/>
            <person name="Yun Q."/>
            <person name="Tala"/>
            <person name="Wang J."/>
            <person name="Sun G."/>
            <person name="Baabdullah M."/>
            <person name="Yu X."/>
            <person name="Hu S."/>
            <person name="Al-Mssallem I.S."/>
            <person name="Yu J."/>
        </authorList>
    </citation>
    <scope>NUCLEOTIDE SEQUENCE</scope>
</reference>
<dbReference type="InterPro" id="IPR013780">
    <property type="entry name" value="Glyco_hydro_b"/>
</dbReference>